<keyword evidence="1" id="KW-0233">DNA recombination</keyword>
<gene>
    <name evidence="2" type="ORF">NQ315_015342</name>
</gene>
<proteinExistence type="predicted"/>
<dbReference type="InterPro" id="IPR013762">
    <property type="entry name" value="Integrase-like_cat_sf"/>
</dbReference>
<dbReference type="SUPFAM" id="SSF56349">
    <property type="entry name" value="DNA breaking-rejoining enzymes"/>
    <property type="match status" value="1"/>
</dbReference>
<keyword evidence="3" id="KW-1185">Reference proteome</keyword>
<evidence type="ECO:0008006" key="4">
    <source>
        <dbReference type="Google" id="ProtNLM"/>
    </source>
</evidence>
<dbReference type="GO" id="GO:0006310">
    <property type="term" value="P:DNA recombination"/>
    <property type="evidence" value="ECO:0007669"/>
    <property type="project" value="UniProtKB-KW"/>
</dbReference>
<evidence type="ECO:0000256" key="1">
    <source>
        <dbReference type="ARBA" id="ARBA00023172"/>
    </source>
</evidence>
<name>A0AAV8V678_9CUCU</name>
<evidence type="ECO:0000313" key="2">
    <source>
        <dbReference type="EMBL" id="KAJ8909431.1"/>
    </source>
</evidence>
<organism evidence="2 3">
    <name type="scientific">Exocentrus adspersus</name>
    <dbReference type="NCBI Taxonomy" id="1586481"/>
    <lineage>
        <taxon>Eukaryota</taxon>
        <taxon>Metazoa</taxon>
        <taxon>Ecdysozoa</taxon>
        <taxon>Arthropoda</taxon>
        <taxon>Hexapoda</taxon>
        <taxon>Insecta</taxon>
        <taxon>Pterygota</taxon>
        <taxon>Neoptera</taxon>
        <taxon>Endopterygota</taxon>
        <taxon>Coleoptera</taxon>
        <taxon>Polyphaga</taxon>
        <taxon>Cucujiformia</taxon>
        <taxon>Chrysomeloidea</taxon>
        <taxon>Cerambycidae</taxon>
        <taxon>Lamiinae</taxon>
        <taxon>Acanthocinini</taxon>
        <taxon>Exocentrus</taxon>
    </lineage>
</organism>
<dbReference type="Gene3D" id="1.10.443.10">
    <property type="entry name" value="Intergrase catalytic core"/>
    <property type="match status" value="1"/>
</dbReference>
<sequence>MGKDIAALLKLPNPEQYSGHSFRRSSATILVDAGGDITALKRHGGWKSTAVAEGYIDESVKNKTNTANKISSSIQPKKSKEFYETNRQSEITSVASIPGHLHNLKISSNLTPS</sequence>
<dbReference type="EMBL" id="JANEYG010000575">
    <property type="protein sequence ID" value="KAJ8909431.1"/>
    <property type="molecule type" value="Genomic_DNA"/>
</dbReference>
<accession>A0AAV8V678</accession>
<evidence type="ECO:0000313" key="3">
    <source>
        <dbReference type="Proteomes" id="UP001159042"/>
    </source>
</evidence>
<comment type="caution">
    <text evidence="2">The sequence shown here is derived from an EMBL/GenBank/DDBJ whole genome shotgun (WGS) entry which is preliminary data.</text>
</comment>
<dbReference type="AlphaFoldDB" id="A0AAV8V678"/>
<protein>
    <recommendedName>
        <fullName evidence="4">Tyr recombinase domain-containing protein</fullName>
    </recommendedName>
</protein>
<dbReference type="Proteomes" id="UP001159042">
    <property type="component" value="Unassembled WGS sequence"/>
</dbReference>
<dbReference type="InterPro" id="IPR011010">
    <property type="entry name" value="DNA_brk_join_enz"/>
</dbReference>
<dbReference type="GO" id="GO:0003677">
    <property type="term" value="F:DNA binding"/>
    <property type="evidence" value="ECO:0007669"/>
    <property type="project" value="InterPro"/>
</dbReference>
<dbReference type="GO" id="GO:0015074">
    <property type="term" value="P:DNA integration"/>
    <property type="evidence" value="ECO:0007669"/>
    <property type="project" value="InterPro"/>
</dbReference>
<reference evidence="2 3" key="1">
    <citation type="journal article" date="2023" name="Insect Mol. Biol.">
        <title>Genome sequencing provides insights into the evolution of gene families encoding plant cell wall-degrading enzymes in longhorned beetles.</title>
        <authorList>
            <person name="Shin N.R."/>
            <person name="Okamura Y."/>
            <person name="Kirsch R."/>
            <person name="Pauchet Y."/>
        </authorList>
    </citation>
    <scope>NUCLEOTIDE SEQUENCE [LARGE SCALE GENOMIC DNA]</scope>
    <source>
        <strain evidence="2">EAD_L_NR</strain>
    </source>
</reference>